<keyword evidence="2" id="KW-1185">Reference proteome</keyword>
<gene>
    <name evidence="1" type="ORF">Q0590_35730</name>
</gene>
<organism evidence="1 2">
    <name type="scientific">Rhodocytophaga aerolata</name>
    <dbReference type="NCBI Taxonomy" id="455078"/>
    <lineage>
        <taxon>Bacteria</taxon>
        <taxon>Pseudomonadati</taxon>
        <taxon>Bacteroidota</taxon>
        <taxon>Cytophagia</taxon>
        <taxon>Cytophagales</taxon>
        <taxon>Rhodocytophagaceae</taxon>
        <taxon>Rhodocytophaga</taxon>
    </lineage>
</organism>
<protein>
    <submittedName>
        <fullName evidence="1">DUF4291 domain-containing protein</fullName>
    </submittedName>
</protein>
<name>A0ABT8RHV9_9BACT</name>
<dbReference type="Proteomes" id="UP001168528">
    <property type="component" value="Unassembled WGS sequence"/>
</dbReference>
<comment type="caution">
    <text evidence="1">The sequence shown here is derived from an EMBL/GenBank/DDBJ whole genome shotgun (WGS) entry which is preliminary data.</text>
</comment>
<dbReference type="EMBL" id="JAUKPO010000078">
    <property type="protein sequence ID" value="MDO1451679.1"/>
    <property type="molecule type" value="Genomic_DNA"/>
</dbReference>
<reference evidence="1" key="1">
    <citation type="submission" date="2023-07" db="EMBL/GenBank/DDBJ databases">
        <title>The genome sequence of Rhodocytophaga aerolata KACC 12507.</title>
        <authorList>
            <person name="Zhang X."/>
        </authorList>
    </citation>
    <scope>NUCLEOTIDE SEQUENCE</scope>
    <source>
        <strain evidence="1">KACC 12507</strain>
    </source>
</reference>
<dbReference type="RefSeq" id="WP_302042476.1">
    <property type="nucleotide sequence ID" value="NZ_JAUKPO010000078.1"/>
</dbReference>
<evidence type="ECO:0000313" key="2">
    <source>
        <dbReference type="Proteomes" id="UP001168528"/>
    </source>
</evidence>
<dbReference type="InterPro" id="IPR025633">
    <property type="entry name" value="DUF4291"/>
</dbReference>
<evidence type="ECO:0000313" key="1">
    <source>
        <dbReference type="EMBL" id="MDO1451679.1"/>
    </source>
</evidence>
<sequence>MNLEIQREKYLEYKTRLPKTGKQIIGQYDQKWMVVYQAFHPSISDYAVKHQRFGGDHYSFNRMSWIKPNFLWMMYRAGWASKPNQERILALWVDREKFDYILSQAVHSTFIAEVYQREEHWKKALAESEVRLQWDPDHDPYGNRLERKAIQLGLRGTVLKKFATEWLYQIEDITDWVKLEGAKVQANTIEELTVAYEQIYPLTDHSLAERIGIKSVGKHA</sequence>
<proteinExistence type="predicted"/>
<dbReference type="PANTHER" id="PTHR38567">
    <property type="entry name" value="DUF4291 DOMAIN-CONTAINING PROTEIN"/>
    <property type="match status" value="1"/>
</dbReference>
<accession>A0ABT8RHV9</accession>
<dbReference type="PANTHER" id="PTHR38567:SF1">
    <property type="entry name" value="DUF4291 DOMAIN-CONTAINING PROTEIN"/>
    <property type="match status" value="1"/>
</dbReference>
<dbReference type="Pfam" id="PF14124">
    <property type="entry name" value="DUF4291"/>
    <property type="match status" value="1"/>
</dbReference>